<accession>A0A6J7BWY5</accession>
<proteinExistence type="predicted"/>
<evidence type="ECO:0000313" key="5">
    <source>
        <dbReference type="EMBL" id="CAB4913044.1"/>
    </source>
</evidence>
<reference evidence="4" key="1">
    <citation type="submission" date="2020-05" db="EMBL/GenBank/DDBJ databases">
        <authorList>
            <person name="Chiriac C."/>
            <person name="Salcher M."/>
            <person name="Ghai R."/>
            <person name="Kavagutti S V."/>
        </authorList>
    </citation>
    <scope>NUCLEOTIDE SEQUENCE</scope>
</reference>
<dbReference type="AlphaFoldDB" id="A0A6J7BWY5"/>
<dbReference type="EMBL" id="CAESGF010000001">
    <property type="protein sequence ID" value="CAB4362466.1"/>
    <property type="molecule type" value="Genomic_DNA"/>
</dbReference>
<evidence type="ECO:0000313" key="3">
    <source>
        <dbReference type="EMBL" id="CAB4810885.1"/>
    </source>
</evidence>
<dbReference type="EMBL" id="CAFBMT010000002">
    <property type="protein sequence ID" value="CAB4913044.1"/>
    <property type="molecule type" value="Genomic_DNA"/>
</dbReference>
<protein>
    <submittedName>
        <fullName evidence="4">Unannotated protein</fullName>
    </submittedName>
</protein>
<evidence type="ECO:0000313" key="1">
    <source>
        <dbReference type="EMBL" id="CAB4362466.1"/>
    </source>
</evidence>
<evidence type="ECO:0000313" key="4">
    <source>
        <dbReference type="EMBL" id="CAB4850347.1"/>
    </source>
</evidence>
<dbReference type="EMBL" id="CAFBIY010000052">
    <property type="protein sequence ID" value="CAB4850347.1"/>
    <property type="molecule type" value="Genomic_DNA"/>
</dbReference>
<dbReference type="EMBL" id="CAEZYF010000019">
    <property type="protein sequence ID" value="CAB4736074.1"/>
    <property type="molecule type" value="Genomic_DNA"/>
</dbReference>
<evidence type="ECO:0000313" key="2">
    <source>
        <dbReference type="EMBL" id="CAB4736074.1"/>
    </source>
</evidence>
<name>A0A6J7BWY5_9ZZZZ</name>
<dbReference type="EMBL" id="CAFBOL010000057">
    <property type="protein sequence ID" value="CAB4998587.1"/>
    <property type="molecule type" value="Genomic_DNA"/>
</dbReference>
<evidence type="ECO:0000313" key="6">
    <source>
        <dbReference type="EMBL" id="CAB4998587.1"/>
    </source>
</evidence>
<sequence>MSIPETDDGVAGPKAGHTVECVALSADQV</sequence>
<gene>
    <name evidence="2" type="ORF">UFOPK2656_02548</name>
    <name evidence="3" type="ORF">UFOPK3099_00733</name>
    <name evidence="4" type="ORF">UFOPK3267_01159</name>
    <name evidence="5" type="ORF">UFOPK3651_00334</name>
    <name evidence="6" type="ORF">UFOPK3931_01972</name>
    <name evidence="1" type="ORF">UFOPK4189_00241</name>
</gene>
<dbReference type="EMBL" id="CAFAAV010000040">
    <property type="protein sequence ID" value="CAB4810885.1"/>
    <property type="molecule type" value="Genomic_DNA"/>
</dbReference>
<organism evidence="4">
    <name type="scientific">freshwater metagenome</name>
    <dbReference type="NCBI Taxonomy" id="449393"/>
    <lineage>
        <taxon>unclassified sequences</taxon>
        <taxon>metagenomes</taxon>
        <taxon>ecological metagenomes</taxon>
    </lineage>
</organism>